<dbReference type="EMBL" id="BGPR01003066">
    <property type="protein sequence ID" value="GBM83258.1"/>
    <property type="molecule type" value="Genomic_DNA"/>
</dbReference>
<name>A0A4Y2J0N3_ARAVE</name>
<dbReference type="InterPro" id="IPR050951">
    <property type="entry name" value="Retrovirus_Pol_polyprotein"/>
</dbReference>
<evidence type="ECO:0000313" key="1">
    <source>
        <dbReference type="EMBL" id="GBM83258.1"/>
    </source>
</evidence>
<gene>
    <name evidence="1" type="ORF">AVEN_256575_1</name>
</gene>
<dbReference type="AlphaFoldDB" id="A0A4Y2J0N3"/>
<keyword evidence="2" id="KW-1185">Reference proteome</keyword>
<dbReference type="SUPFAM" id="SSF56672">
    <property type="entry name" value="DNA/RNA polymerases"/>
    <property type="match status" value="1"/>
</dbReference>
<dbReference type="OrthoDB" id="2431547at2759"/>
<protein>
    <recommendedName>
        <fullName evidence="3">Transposon Ty3-I Gag-Pol polyprotein</fullName>
    </recommendedName>
</protein>
<dbReference type="Proteomes" id="UP000499080">
    <property type="component" value="Unassembled WGS sequence"/>
</dbReference>
<reference evidence="1 2" key="1">
    <citation type="journal article" date="2019" name="Sci. Rep.">
        <title>Orb-weaving spider Araneus ventricosus genome elucidates the spidroin gene catalogue.</title>
        <authorList>
            <person name="Kono N."/>
            <person name="Nakamura H."/>
            <person name="Ohtoshi R."/>
            <person name="Moran D.A.P."/>
            <person name="Shinohara A."/>
            <person name="Yoshida Y."/>
            <person name="Fujiwara M."/>
            <person name="Mori M."/>
            <person name="Tomita M."/>
            <person name="Arakawa K."/>
        </authorList>
    </citation>
    <scope>NUCLEOTIDE SEQUENCE [LARGE SCALE GENOMIC DNA]</scope>
</reference>
<dbReference type="Gene3D" id="3.30.70.270">
    <property type="match status" value="1"/>
</dbReference>
<evidence type="ECO:0008006" key="3">
    <source>
        <dbReference type="Google" id="ProtNLM"/>
    </source>
</evidence>
<dbReference type="GO" id="GO:0071897">
    <property type="term" value="P:DNA biosynthetic process"/>
    <property type="evidence" value="ECO:0007669"/>
    <property type="project" value="UniProtKB-ARBA"/>
</dbReference>
<proteinExistence type="predicted"/>
<comment type="caution">
    <text evidence="1">The sequence shown here is derived from an EMBL/GenBank/DDBJ whole genome shotgun (WGS) entry which is preliminary data.</text>
</comment>
<organism evidence="1 2">
    <name type="scientific">Araneus ventricosus</name>
    <name type="common">Orbweaver spider</name>
    <name type="synonym">Epeira ventricosa</name>
    <dbReference type="NCBI Taxonomy" id="182803"/>
    <lineage>
        <taxon>Eukaryota</taxon>
        <taxon>Metazoa</taxon>
        <taxon>Ecdysozoa</taxon>
        <taxon>Arthropoda</taxon>
        <taxon>Chelicerata</taxon>
        <taxon>Arachnida</taxon>
        <taxon>Araneae</taxon>
        <taxon>Araneomorphae</taxon>
        <taxon>Entelegynae</taxon>
        <taxon>Araneoidea</taxon>
        <taxon>Araneidae</taxon>
        <taxon>Araneus</taxon>
    </lineage>
</organism>
<dbReference type="PANTHER" id="PTHR37984">
    <property type="entry name" value="PROTEIN CBG26694"/>
    <property type="match status" value="1"/>
</dbReference>
<dbReference type="Gene3D" id="3.10.10.10">
    <property type="entry name" value="HIV Type 1 Reverse Transcriptase, subunit A, domain 1"/>
    <property type="match status" value="1"/>
</dbReference>
<accession>A0A4Y2J0N3</accession>
<dbReference type="InterPro" id="IPR043128">
    <property type="entry name" value="Rev_trsase/Diguanyl_cyclase"/>
</dbReference>
<evidence type="ECO:0000313" key="2">
    <source>
        <dbReference type="Proteomes" id="UP000499080"/>
    </source>
</evidence>
<sequence>MEVDVSYLEESKEVELFELLHNHASLFSGKILVANVGEHKIPLIPGTERGKNPYIYKIPYFLKPEVDNQIAGLESLGLTEPSEAEVANPVVCVTKKDDSMRLCIDFRLLNAATKPFDYPMENITDLINQIGHANIITCLDALIGLPILPTDLVLSKSLWGHTSHFTYGFM</sequence>
<dbReference type="PANTHER" id="PTHR37984:SF5">
    <property type="entry name" value="PROTEIN NYNRIN-LIKE"/>
    <property type="match status" value="1"/>
</dbReference>
<dbReference type="InterPro" id="IPR043502">
    <property type="entry name" value="DNA/RNA_pol_sf"/>
</dbReference>